<keyword evidence="1" id="KW-1133">Transmembrane helix</keyword>
<evidence type="ECO:0000313" key="2">
    <source>
        <dbReference type="EMBL" id="CCH33061.1"/>
    </source>
</evidence>
<organism evidence="2 3">
    <name type="scientific">Saccharothrix espanaensis (strain ATCC 51144 / DSM 44229 / JCM 9112 / NBRC 15066 / NRRL 15764)</name>
    <dbReference type="NCBI Taxonomy" id="1179773"/>
    <lineage>
        <taxon>Bacteria</taxon>
        <taxon>Bacillati</taxon>
        <taxon>Actinomycetota</taxon>
        <taxon>Actinomycetes</taxon>
        <taxon>Pseudonocardiales</taxon>
        <taxon>Pseudonocardiaceae</taxon>
        <taxon>Saccharothrix</taxon>
    </lineage>
</organism>
<dbReference type="KEGG" id="sesp:BN6_58030"/>
<feature type="transmembrane region" description="Helical" evidence="1">
    <location>
        <begin position="154"/>
        <end position="178"/>
    </location>
</feature>
<dbReference type="BioCyc" id="SESP1179773:BN6_RS27915-MONOMER"/>
<keyword evidence="1" id="KW-0472">Membrane</keyword>
<feature type="transmembrane region" description="Helical" evidence="1">
    <location>
        <begin position="77"/>
        <end position="99"/>
    </location>
</feature>
<feature type="transmembrane region" description="Helical" evidence="1">
    <location>
        <begin position="120"/>
        <end position="142"/>
    </location>
</feature>
<sequence>MGGTLPWPIFQYTELKCSTWEEPVRMWGAELKLALEVPHWTWRFYLRHLPLIVGLSLIPSVQRLIAVNWGIPGGWAVASEIVVVAVRVGLVLAVGRLALRGGKATWERFTTFATAHWRSLVWQGVLLCVAFLVFDVVAETVVGGLLPTEARQGYQAVLLFVKNPTIIALTLVWWVGLVRHTSWTAQDRRVAV</sequence>
<name>K0K426_SACES</name>
<keyword evidence="3" id="KW-1185">Reference proteome</keyword>
<evidence type="ECO:0000256" key="1">
    <source>
        <dbReference type="SAM" id="Phobius"/>
    </source>
</evidence>
<keyword evidence="1" id="KW-0812">Transmembrane</keyword>
<dbReference type="STRING" id="1179773.BN6_58030"/>
<dbReference type="PATRIC" id="fig|1179773.3.peg.5832"/>
<dbReference type="eggNOG" id="ENOG5033EAU">
    <property type="taxonomic scope" value="Bacteria"/>
</dbReference>
<accession>K0K426</accession>
<protein>
    <submittedName>
        <fullName evidence="2">Uncharacterized protein</fullName>
    </submittedName>
</protein>
<proteinExistence type="predicted"/>
<gene>
    <name evidence="2" type="ordered locus">BN6_58030</name>
</gene>
<evidence type="ECO:0000313" key="3">
    <source>
        <dbReference type="Proteomes" id="UP000006281"/>
    </source>
</evidence>
<reference evidence="2 3" key="1">
    <citation type="journal article" date="2012" name="BMC Genomics">
        <title>Complete genome sequence of Saccharothrix espanaensis DSM 44229T and comparison to the other completely sequenced Pseudonocardiaceae.</title>
        <authorList>
            <person name="Strobel T."/>
            <person name="Al-Dilaimi A."/>
            <person name="Blom J."/>
            <person name="Gessner A."/>
            <person name="Kalinowski J."/>
            <person name="Luzhetska M."/>
            <person name="Puhler A."/>
            <person name="Szczepanowski R."/>
            <person name="Bechthold A."/>
            <person name="Ruckert C."/>
        </authorList>
    </citation>
    <scope>NUCLEOTIDE SEQUENCE [LARGE SCALE GENOMIC DNA]</scope>
    <source>
        <strain evidence="3">ATCC 51144 / DSM 44229 / JCM 9112 / NBRC 15066 / NRRL 15764</strain>
    </source>
</reference>
<dbReference type="EMBL" id="HE804045">
    <property type="protein sequence ID" value="CCH33061.1"/>
    <property type="molecule type" value="Genomic_DNA"/>
</dbReference>
<dbReference type="AlphaFoldDB" id="K0K426"/>
<dbReference type="HOGENOM" id="CLU_1488031_0_0_11"/>
<feature type="transmembrane region" description="Helical" evidence="1">
    <location>
        <begin position="49"/>
        <end position="71"/>
    </location>
</feature>
<dbReference type="Proteomes" id="UP000006281">
    <property type="component" value="Chromosome"/>
</dbReference>